<feature type="region of interest" description="Disordered" evidence="8">
    <location>
        <begin position="54"/>
        <end position="80"/>
    </location>
</feature>
<evidence type="ECO:0000313" key="11">
    <source>
        <dbReference type="Proteomes" id="UP001487740"/>
    </source>
</evidence>
<dbReference type="PANTHER" id="PTHR12246">
    <property type="entry name" value="PALMITOYLTRANSFERASE ZDHHC16"/>
    <property type="match status" value="1"/>
</dbReference>
<dbReference type="EMBL" id="JARAKH010000043">
    <property type="protein sequence ID" value="KAK8379274.1"/>
    <property type="molecule type" value="Genomic_DNA"/>
</dbReference>
<dbReference type="EC" id="2.3.1.225" evidence="7"/>
<proteinExistence type="inferred from homology"/>
<comment type="similarity">
    <text evidence="7">Belongs to the DHHC palmitoyltransferase family.</text>
</comment>
<protein>
    <recommendedName>
        <fullName evidence="7">Palmitoyltransferase</fullName>
        <ecNumber evidence="7">2.3.1.225</ecNumber>
    </recommendedName>
</protein>
<sequence length="578" mass="66139">MWPVEPQFFLVTDVLGRGPPVPSVSDRSPACVSASNSEAKILWWDFLGDSCGSQAGATSARRRHRRRRLQSPHASLHDSSRPLCCNFHALQPSLTPPSLPQPRPAQPRHVPLPLFPSRQQRDYETTHPPPPPLPSPHHHHHHHHYYCHHCCHTKGHAILAVPPATTTTRTTSTTTTTTSHGASWLPVLFIVIVVVWSYYAYVLQLNLFTITNIIEKCFYLIIYHVLLVMFLWAYWQTIFTEIGTVPKQFRLPPSELDRYEAGETDEARRSVLEGFTQKQNLPIYNRTVMGEIRYCERCVQIKPDRCHHCSVCGVCVLKLDHHCPWVNNCVSFTNYKFFVLFLGYALLYCLFIAATTLQYFILFWKNQLTVDGKFHILFVFFVSIMFAISLVSLFGYHVFLVLKNRSTLESFRAPIFRLNHAWVQDKDGFSLGACNNFIEVFGEDRRKWFLPVATSTQISLGDGVTYPQRCIDEDQDGLLGPRHRWADDDESEMAYTGYSNHHTQSLEEVVVQSNHTNPVQDACQNFIKRKRGSQLHSDTTTSCSVPQLTNKSRKHKISQNSQVYLVQPGIVGDHVPLD</sequence>
<dbReference type="Proteomes" id="UP001487740">
    <property type="component" value="Unassembled WGS sequence"/>
</dbReference>
<feature type="transmembrane region" description="Helical" evidence="7">
    <location>
        <begin position="184"/>
        <end position="205"/>
    </location>
</feature>
<feature type="region of interest" description="Disordered" evidence="8">
    <location>
        <begin position="536"/>
        <end position="556"/>
    </location>
</feature>
<evidence type="ECO:0000256" key="7">
    <source>
        <dbReference type="RuleBase" id="RU079119"/>
    </source>
</evidence>
<comment type="catalytic activity">
    <reaction evidence="7">
        <text>L-cysteinyl-[protein] + hexadecanoyl-CoA = S-hexadecanoyl-L-cysteinyl-[protein] + CoA</text>
        <dbReference type="Rhea" id="RHEA:36683"/>
        <dbReference type="Rhea" id="RHEA-COMP:10131"/>
        <dbReference type="Rhea" id="RHEA-COMP:11032"/>
        <dbReference type="ChEBI" id="CHEBI:29950"/>
        <dbReference type="ChEBI" id="CHEBI:57287"/>
        <dbReference type="ChEBI" id="CHEBI:57379"/>
        <dbReference type="ChEBI" id="CHEBI:74151"/>
        <dbReference type="EC" id="2.3.1.225"/>
    </reaction>
</comment>
<keyword evidence="3 7" id="KW-0812">Transmembrane</keyword>
<dbReference type="InterPro" id="IPR039859">
    <property type="entry name" value="PFA4/ZDH16/20/ERF2-like"/>
</dbReference>
<keyword evidence="6 7" id="KW-0012">Acyltransferase</keyword>
<evidence type="ECO:0000256" key="5">
    <source>
        <dbReference type="ARBA" id="ARBA00023136"/>
    </source>
</evidence>
<keyword evidence="5 7" id="KW-0472">Membrane</keyword>
<feature type="compositionally biased region" description="Polar residues" evidence="8">
    <location>
        <begin position="536"/>
        <end position="550"/>
    </location>
</feature>
<evidence type="ECO:0000256" key="4">
    <source>
        <dbReference type="ARBA" id="ARBA00022989"/>
    </source>
</evidence>
<keyword evidence="4 7" id="KW-1133">Transmembrane helix</keyword>
<reference evidence="10 11" key="1">
    <citation type="submission" date="2023-03" db="EMBL/GenBank/DDBJ databases">
        <title>High-quality genome of Scylla paramamosain provides insights in environmental adaptation.</title>
        <authorList>
            <person name="Zhang L."/>
        </authorList>
    </citation>
    <scope>NUCLEOTIDE SEQUENCE [LARGE SCALE GENOMIC DNA]</scope>
    <source>
        <strain evidence="10">LZ_2023a</strain>
        <tissue evidence="10">Muscle</tissue>
    </source>
</reference>
<name>A0AAW0SWE2_SCYPA</name>
<feature type="transmembrane region" description="Helical" evidence="7">
    <location>
        <begin position="337"/>
        <end position="364"/>
    </location>
</feature>
<feature type="region of interest" description="Disordered" evidence="8">
    <location>
        <begin position="95"/>
        <end position="114"/>
    </location>
</feature>
<feature type="transmembrane region" description="Helical" evidence="7">
    <location>
        <begin position="376"/>
        <end position="402"/>
    </location>
</feature>
<feature type="domain" description="Palmitoyltransferase DHHC" evidence="9">
    <location>
        <begin position="291"/>
        <end position="411"/>
    </location>
</feature>
<evidence type="ECO:0000256" key="3">
    <source>
        <dbReference type="ARBA" id="ARBA00022692"/>
    </source>
</evidence>
<evidence type="ECO:0000256" key="8">
    <source>
        <dbReference type="SAM" id="MobiDB-lite"/>
    </source>
</evidence>
<evidence type="ECO:0000259" key="9">
    <source>
        <dbReference type="Pfam" id="PF01529"/>
    </source>
</evidence>
<feature type="compositionally biased region" description="Pro residues" evidence="8">
    <location>
        <begin position="95"/>
        <end position="105"/>
    </location>
</feature>
<comment type="domain">
    <text evidence="7">The DHHC domain is required for palmitoyltransferase activity.</text>
</comment>
<dbReference type="InterPro" id="IPR001594">
    <property type="entry name" value="Palmitoyltrfase_DHHC"/>
</dbReference>
<comment type="subcellular location">
    <subcellularLocation>
        <location evidence="1">Membrane</location>
        <topology evidence="1">Multi-pass membrane protein</topology>
    </subcellularLocation>
</comment>
<evidence type="ECO:0000256" key="2">
    <source>
        <dbReference type="ARBA" id="ARBA00022679"/>
    </source>
</evidence>
<accession>A0AAW0SWE2</accession>
<organism evidence="10 11">
    <name type="scientific">Scylla paramamosain</name>
    <name type="common">Mud crab</name>
    <dbReference type="NCBI Taxonomy" id="85552"/>
    <lineage>
        <taxon>Eukaryota</taxon>
        <taxon>Metazoa</taxon>
        <taxon>Ecdysozoa</taxon>
        <taxon>Arthropoda</taxon>
        <taxon>Crustacea</taxon>
        <taxon>Multicrustacea</taxon>
        <taxon>Malacostraca</taxon>
        <taxon>Eumalacostraca</taxon>
        <taxon>Eucarida</taxon>
        <taxon>Decapoda</taxon>
        <taxon>Pleocyemata</taxon>
        <taxon>Brachyura</taxon>
        <taxon>Eubrachyura</taxon>
        <taxon>Portunoidea</taxon>
        <taxon>Portunidae</taxon>
        <taxon>Portuninae</taxon>
        <taxon>Scylla</taxon>
    </lineage>
</organism>
<keyword evidence="2 7" id="KW-0808">Transferase</keyword>
<feature type="transmembrane region" description="Helical" evidence="7">
    <location>
        <begin position="217"/>
        <end position="235"/>
    </location>
</feature>
<dbReference type="Pfam" id="PF01529">
    <property type="entry name" value="DHHC"/>
    <property type="match status" value="1"/>
</dbReference>
<evidence type="ECO:0000313" key="10">
    <source>
        <dbReference type="EMBL" id="KAK8379274.1"/>
    </source>
</evidence>
<dbReference type="PROSITE" id="PS50216">
    <property type="entry name" value="DHHC"/>
    <property type="match status" value="1"/>
</dbReference>
<comment type="caution">
    <text evidence="10">The sequence shown here is derived from an EMBL/GenBank/DDBJ whole genome shotgun (WGS) entry which is preliminary data.</text>
</comment>
<dbReference type="GO" id="GO:0016020">
    <property type="term" value="C:membrane"/>
    <property type="evidence" value="ECO:0007669"/>
    <property type="project" value="UniProtKB-SubCell"/>
</dbReference>
<keyword evidence="11" id="KW-1185">Reference proteome</keyword>
<evidence type="ECO:0000256" key="6">
    <source>
        <dbReference type="ARBA" id="ARBA00023315"/>
    </source>
</evidence>
<gene>
    <name evidence="10" type="ORF">O3P69_019261</name>
</gene>
<evidence type="ECO:0000256" key="1">
    <source>
        <dbReference type="ARBA" id="ARBA00004141"/>
    </source>
</evidence>
<dbReference type="AlphaFoldDB" id="A0AAW0SWE2"/>
<feature type="compositionally biased region" description="Basic residues" evidence="8">
    <location>
        <begin position="60"/>
        <end position="70"/>
    </location>
</feature>
<dbReference type="GO" id="GO:0019706">
    <property type="term" value="F:protein-cysteine S-palmitoyltransferase activity"/>
    <property type="evidence" value="ECO:0007669"/>
    <property type="project" value="UniProtKB-EC"/>
</dbReference>